<evidence type="ECO:0000256" key="4">
    <source>
        <dbReference type="ARBA" id="ARBA00022695"/>
    </source>
</evidence>
<dbReference type="InterPro" id="IPR001584">
    <property type="entry name" value="Integrase_cat-core"/>
</dbReference>
<dbReference type="GO" id="GO:0004523">
    <property type="term" value="F:RNA-DNA hybrid ribonuclease activity"/>
    <property type="evidence" value="ECO:0007669"/>
    <property type="project" value="UniProtKB-EC"/>
</dbReference>
<dbReference type="InterPro" id="IPR051320">
    <property type="entry name" value="Viral_Replic_Matur_Polypro"/>
</dbReference>
<dbReference type="GO" id="GO:0004190">
    <property type="term" value="F:aspartic-type endopeptidase activity"/>
    <property type="evidence" value="ECO:0007669"/>
    <property type="project" value="InterPro"/>
</dbReference>
<dbReference type="AlphaFoldDB" id="A0AAN7SME5"/>
<dbReference type="Gene3D" id="3.10.10.10">
    <property type="entry name" value="HIV Type 1 Reverse Transcriptase, subunit A, domain 1"/>
    <property type="match status" value="1"/>
</dbReference>
<dbReference type="InterPro" id="IPR001969">
    <property type="entry name" value="Aspartic_peptidase_AS"/>
</dbReference>
<protein>
    <recommendedName>
        <fullName evidence="2">ribonuclease H</fullName>
        <ecNumber evidence="2">3.1.26.4</ecNumber>
    </recommendedName>
</protein>
<comment type="caution">
    <text evidence="12">The sequence shown here is derived from an EMBL/GenBank/DDBJ whole genome shotgun (WGS) entry which is preliminary data.</text>
</comment>
<dbReference type="InterPro" id="IPR012337">
    <property type="entry name" value="RNaseH-like_sf"/>
</dbReference>
<dbReference type="Gene3D" id="3.30.420.10">
    <property type="entry name" value="Ribonuclease H-like superfamily/Ribonuclease H"/>
    <property type="match status" value="1"/>
</dbReference>
<dbReference type="EMBL" id="JAUNZN010000001">
    <property type="protein sequence ID" value="KAK4832848.1"/>
    <property type="molecule type" value="Genomic_DNA"/>
</dbReference>
<keyword evidence="8" id="KW-0695">RNA-directed DNA polymerase</keyword>
<dbReference type="PROSITE" id="PS50994">
    <property type="entry name" value="INTEGRASE"/>
    <property type="match status" value="1"/>
</dbReference>
<feature type="region of interest" description="Disordered" evidence="9">
    <location>
        <begin position="311"/>
        <end position="331"/>
    </location>
</feature>
<keyword evidence="5" id="KW-0540">Nuclease</keyword>
<evidence type="ECO:0000256" key="9">
    <source>
        <dbReference type="SAM" id="MobiDB-lite"/>
    </source>
</evidence>
<dbReference type="GO" id="GO:0006508">
    <property type="term" value="P:proteolysis"/>
    <property type="evidence" value="ECO:0007669"/>
    <property type="project" value="InterPro"/>
</dbReference>
<feature type="non-terminal residue" evidence="12">
    <location>
        <position position="1102"/>
    </location>
</feature>
<organism evidence="12 13">
    <name type="scientific">Mycteria americana</name>
    <name type="common">Wood stork</name>
    <dbReference type="NCBI Taxonomy" id="33587"/>
    <lineage>
        <taxon>Eukaryota</taxon>
        <taxon>Metazoa</taxon>
        <taxon>Chordata</taxon>
        <taxon>Craniata</taxon>
        <taxon>Vertebrata</taxon>
        <taxon>Euteleostomi</taxon>
        <taxon>Archelosauria</taxon>
        <taxon>Archosauria</taxon>
        <taxon>Dinosauria</taxon>
        <taxon>Saurischia</taxon>
        <taxon>Theropoda</taxon>
        <taxon>Coelurosauria</taxon>
        <taxon>Aves</taxon>
        <taxon>Neognathae</taxon>
        <taxon>Neoaves</taxon>
        <taxon>Aequornithes</taxon>
        <taxon>Ciconiiformes</taxon>
        <taxon>Ciconiidae</taxon>
        <taxon>Mycteria</taxon>
    </lineage>
</organism>
<dbReference type="PROSITE" id="PS00141">
    <property type="entry name" value="ASP_PROTEASE"/>
    <property type="match status" value="1"/>
</dbReference>
<gene>
    <name evidence="12" type="ORF">QYF61_025868</name>
</gene>
<evidence type="ECO:0000313" key="13">
    <source>
        <dbReference type="Proteomes" id="UP001333110"/>
    </source>
</evidence>
<dbReference type="EC" id="3.1.26.4" evidence="2"/>
<dbReference type="InterPro" id="IPR043128">
    <property type="entry name" value="Rev_trsase/Diguanyl_cyclase"/>
</dbReference>
<name>A0AAN7SME5_MYCAM</name>
<dbReference type="InterPro" id="IPR036397">
    <property type="entry name" value="RNaseH_sf"/>
</dbReference>
<accession>A0AAN7SME5</accession>
<keyword evidence="13" id="KW-1185">Reference proteome</keyword>
<sequence length="1102" mass="123390">MDKGSFSMRKRRLADRANQILLVVDPEKLEGDESPLCPQISYIHHCAWGMLYECLSNLPDPGKGHLQKEVETRDNSLATDIESTDSFCRERCMQKNRAGCKEQNGEMSQYGVGKIRADVQAKERMEIRSSKRLGIQAFFPALAVEEAAEKVAKLRFNFTPKFSTSSPAAVQGTGNGGCGGGLLTSSPAPAWGPFHGRQSSVNSSDMSPSHGLQFFTNCSSVGPFHGVQSFRNRLLQRGPPTESRVLPANLLQRGVLSPWGHRSCQEPAPARASHRVTAFFRHPPAPALQLNQRTNPCCPTHQPKLPLYTRRNLGKGGGKGQPGGGKVDNQVEERDNQVYWTVWIQWPSTSDPQEALVDTGAQCSLMPSSYTGAEPICISGVTGGSQQLTVLEAKVSLTGNKWQKHLCDWPRGSVHPWHRLPQDPKGYWWAFDVAALEMEEIKQLSTLPGLSEDPSVVGLLRVKEQQVPIITTTVHRQQYRTNRDSLIPIHELIHRPESQGSNGEWRLTVDYRGLNEVTPPLSAAVPDMLELQYELESKAAKWCATTDIANAFFSMPLAAEWRSQFAFTWRGIQYTWNRLLQGWKHSPSICHGLIQMALEQSEAPEHLQYIDDIIVWGNTAEVVFEKGKKIDQILLKVGFAVKQSKVKVPAQEIQYLGIKWQDGHHQIPMDVINKITAMSPSASKKETQPFLGIVGFWRMHILNYSLIVIGTEAQLLLAPRLPLLGWMFKGRVPSTHHAADATWGKWVALITQRARIGNPSCPGILEVIMDWPEGKDFGISPEEEVMHAEEASLYNKLPENEKQYTLFADGSCHLVGKHWRWKAAVWSSILLNEKNGQCSVSTLTHGRWQMPCGGGCSNGSRATGSTEANPSGLPHYGKILLSGATEEHQNNQQVDQAAKTEVAQVDLDWQHKGELFIAQWAHDTSAHQGREATCRWACDRRLSMNVKRAAIKQAKRLKPLWYGGRWLKYKYGEGWQIDYITLPQTRQGKSHVLTMVEATTRWLETYPVHHATTQNTILGLEKQVLWQHGTPERTESDNGTHFRNNLIDTWAKEHGIEWVYPIPCRAPASGKIERYNGLLKTTLRAMDGGMFKHGDTHFAKAT</sequence>
<feature type="domain" description="Reverse transcriptase" evidence="10">
    <location>
        <begin position="474"/>
        <end position="660"/>
    </location>
</feature>
<dbReference type="Proteomes" id="UP001333110">
    <property type="component" value="Unassembled WGS sequence"/>
</dbReference>
<evidence type="ECO:0000256" key="6">
    <source>
        <dbReference type="ARBA" id="ARBA00022759"/>
    </source>
</evidence>
<keyword evidence="7" id="KW-0378">Hydrolase</keyword>
<reference evidence="12 13" key="1">
    <citation type="journal article" date="2023" name="J. Hered.">
        <title>Chromosome-level genome of the wood stork (Mycteria americana) provides insight into avian chromosome evolution.</title>
        <authorList>
            <person name="Flamio R. Jr."/>
            <person name="Ramstad K.M."/>
        </authorList>
    </citation>
    <scope>NUCLEOTIDE SEQUENCE [LARGE SCALE GENOMIC DNA]</scope>
    <source>
        <strain evidence="12">JAX WOST 10</strain>
    </source>
</reference>
<dbReference type="GO" id="GO:0015074">
    <property type="term" value="P:DNA integration"/>
    <property type="evidence" value="ECO:0007669"/>
    <property type="project" value="InterPro"/>
</dbReference>
<evidence type="ECO:0000256" key="7">
    <source>
        <dbReference type="ARBA" id="ARBA00022801"/>
    </source>
</evidence>
<dbReference type="Gene3D" id="3.30.70.270">
    <property type="match status" value="1"/>
</dbReference>
<evidence type="ECO:0000256" key="5">
    <source>
        <dbReference type="ARBA" id="ARBA00022722"/>
    </source>
</evidence>
<comment type="similarity">
    <text evidence="1">Belongs to the beta type-B retroviral polymerase family. HERV class-II K(HML-2) pol subfamily.</text>
</comment>
<proteinExistence type="inferred from homology"/>
<evidence type="ECO:0000313" key="12">
    <source>
        <dbReference type="EMBL" id="KAK4832848.1"/>
    </source>
</evidence>
<evidence type="ECO:0000256" key="3">
    <source>
        <dbReference type="ARBA" id="ARBA00022679"/>
    </source>
</evidence>
<dbReference type="PANTHER" id="PTHR33064:SF29">
    <property type="entry name" value="PEPTIDASE A2 DOMAIN-CONTAINING PROTEIN-RELATED"/>
    <property type="match status" value="1"/>
</dbReference>
<feature type="domain" description="Integrase catalytic" evidence="11">
    <location>
        <begin position="955"/>
        <end position="1102"/>
    </location>
</feature>
<dbReference type="Pfam" id="PF00665">
    <property type="entry name" value="rve"/>
    <property type="match status" value="1"/>
</dbReference>
<evidence type="ECO:0000256" key="8">
    <source>
        <dbReference type="ARBA" id="ARBA00022918"/>
    </source>
</evidence>
<evidence type="ECO:0000256" key="1">
    <source>
        <dbReference type="ARBA" id="ARBA00010879"/>
    </source>
</evidence>
<dbReference type="Pfam" id="PF00078">
    <property type="entry name" value="RVT_1"/>
    <property type="match status" value="1"/>
</dbReference>
<keyword evidence="4" id="KW-0548">Nucleotidyltransferase</keyword>
<dbReference type="InterPro" id="IPR043502">
    <property type="entry name" value="DNA/RNA_pol_sf"/>
</dbReference>
<feature type="compositionally biased region" description="Gly residues" evidence="9">
    <location>
        <begin position="314"/>
        <end position="326"/>
    </location>
</feature>
<evidence type="ECO:0000256" key="2">
    <source>
        <dbReference type="ARBA" id="ARBA00012180"/>
    </source>
</evidence>
<evidence type="ECO:0000259" key="11">
    <source>
        <dbReference type="PROSITE" id="PS50994"/>
    </source>
</evidence>
<evidence type="ECO:0000259" key="10">
    <source>
        <dbReference type="PROSITE" id="PS50878"/>
    </source>
</evidence>
<dbReference type="GO" id="GO:0003676">
    <property type="term" value="F:nucleic acid binding"/>
    <property type="evidence" value="ECO:0007669"/>
    <property type="project" value="InterPro"/>
</dbReference>
<dbReference type="InterPro" id="IPR000477">
    <property type="entry name" value="RT_dom"/>
</dbReference>
<dbReference type="GO" id="GO:0003964">
    <property type="term" value="F:RNA-directed DNA polymerase activity"/>
    <property type="evidence" value="ECO:0007669"/>
    <property type="project" value="UniProtKB-KW"/>
</dbReference>
<dbReference type="SUPFAM" id="SSF56672">
    <property type="entry name" value="DNA/RNA polymerases"/>
    <property type="match status" value="1"/>
</dbReference>
<keyword evidence="3" id="KW-0808">Transferase</keyword>
<keyword evidence="6" id="KW-0255">Endonuclease</keyword>
<dbReference type="PANTHER" id="PTHR33064">
    <property type="entry name" value="POL PROTEIN"/>
    <property type="match status" value="1"/>
</dbReference>
<dbReference type="SUPFAM" id="SSF53098">
    <property type="entry name" value="Ribonuclease H-like"/>
    <property type="match status" value="1"/>
</dbReference>
<dbReference type="PROSITE" id="PS50878">
    <property type="entry name" value="RT_POL"/>
    <property type="match status" value="1"/>
</dbReference>